<feature type="region of interest" description="Disordered" evidence="1">
    <location>
        <begin position="139"/>
        <end position="165"/>
    </location>
</feature>
<dbReference type="STRING" id="391038.Bphy_5026"/>
<proteinExistence type="predicted"/>
<evidence type="ECO:0000256" key="1">
    <source>
        <dbReference type="SAM" id="MobiDB-lite"/>
    </source>
</evidence>
<reference evidence="3" key="1">
    <citation type="journal article" date="2014" name="Stand. Genomic Sci.">
        <title>Complete genome sequence of Burkholderia phymatum STM815(T), a broad host range and efficient nitrogen-fixing symbiont of Mimosa species.</title>
        <authorList>
            <person name="Moulin L."/>
            <person name="Klonowska A."/>
            <person name="Caroline B."/>
            <person name="Booth K."/>
            <person name="Vriezen J.A."/>
            <person name="Melkonian R."/>
            <person name="James E.K."/>
            <person name="Young J.P."/>
            <person name="Bena G."/>
            <person name="Hauser L."/>
            <person name="Land M."/>
            <person name="Kyrpides N."/>
            <person name="Bruce D."/>
            <person name="Chain P."/>
            <person name="Copeland A."/>
            <person name="Pitluck S."/>
            <person name="Woyke T."/>
            <person name="Lizotte-Waniewski M."/>
            <person name="Bristow J."/>
            <person name="Riley M."/>
        </authorList>
    </citation>
    <scope>NUCLEOTIDE SEQUENCE [LARGE SCALE GENOMIC DNA]</scope>
    <source>
        <strain evidence="3">DSM 17167 / CIP 108236 / LMG 21445 / STM815</strain>
    </source>
</reference>
<keyword evidence="3" id="KW-1185">Reference proteome</keyword>
<feature type="compositionally biased region" description="Polar residues" evidence="1">
    <location>
        <begin position="141"/>
        <end position="150"/>
    </location>
</feature>
<dbReference type="HOGENOM" id="CLU_1607754_0_0_4"/>
<dbReference type="AlphaFoldDB" id="B2JLE8"/>
<name>B2JLE8_PARP8</name>
<evidence type="ECO:0000313" key="2">
    <source>
        <dbReference type="EMBL" id="ACC74116.1"/>
    </source>
</evidence>
<dbReference type="EMBL" id="CP001044">
    <property type="protein sequence ID" value="ACC74116.1"/>
    <property type="molecule type" value="Genomic_DNA"/>
</dbReference>
<dbReference type="KEGG" id="bph:Bphy_5026"/>
<organism evidence="2 3">
    <name type="scientific">Paraburkholderia phymatum (strain DSM 17167 / CIP 108236 / LMG 21445 / STM815)</name>
    <name type="common">Burkholderia phymatum</name>
    <dbReference type="NCBI Taxonomy" id="391038"/>
    <lineage>
        <taxon>Bacteria</taxon>
        <taxon>Pseudomonadati</taxon>
        <taxon>Pseudomonadota</taxon>
        <taxon>Betaproteobacteria</taxon>
        <taxon>Burkholderiales</taxon>
        <taxon>Burkholderiaceae</taxon>
        <taxon>Paraburkholderia</taxon>
    </lineage>
</organism>
<protein>
    <submittedName>
        <fullName evidence="2">Uncharacterized protein</fullName>
    </submittedName>
</protein>
<sequence>MVCCCSGNALRWTCRNESPDSSLDEKGIAGWRFAGRLDPFLYRRERAGLRRMRAGIARFRAMNHPASVHRLLIRVLNVDAEIRAIRHERDAALHWLTQAQRERWTKRGSTAIGDCEALVSELTTRLDPLLAHRQSLAHTLPQLTQTSADPPSSPRHAGSMRLPPT</sequence>
<gene>
    <name evidence="2" type="ordered locus">Bphy_5026</name>
</gene>
<evidence type="ECO:0000313" key="3">
    <source>
        <dbReference type="Proteomes" id="UP000001192"/>
    </source>
</evidence>
<accession>B2JLE8</accession>
<dbReference type="Proteomes" id="UP000001192">
    <property type="component" value="Chromosome 2"/>
</dbReference>